<keyword evidence="2" id="KW-0964">Secreted</keyword>
<dbReference type="PANTHER" id="PTHR40088">
    <property type="entry name" value="PECTATE LYASE (EUROFUNG)"/>
    <property type="match status" value="1"/>
</dbReference>
<dbReference type="OrthoDB" id="9765222at2"/>
<dbReference type="InterPro" id="IPR012334">
    <property type="entry name" value="Pectin_lyas_fold"/>
</dbReference>
<dbReference type="SUPFAM" id="SSF51126">
    <property type="entry name" value="Pectin lyase-like"/>
    <property type="match status" value="1"/>
</dbReference>
<dbReference type="Gene3D" id="2.160.20.10">
    <property type="entry name" value="Single-stranded right-handed beta-helix, Pectin lyase-like"/>
    <property type="match status" value="1"/>
</dbReference>
<gene>
    <name evidence="5" type="ORF">Pmgp_03114</name>
</gene>
<dbReference type="InterPro" id="IPR039448">
    <property type="entry name" value="Beta_helix"/>
</dbReference>
<reference evidence="5 6" key="1">
    <citation type="journal article" date="2018" name="Environ. Microbiol.">
        <title>Novel energy conservation strategies and behaviour of Pelotomaculum schinkii driving syntrophic propionate catabolism.</title>
        <authorList>
            <person name="Hidalgo-Ahumada C.A.P."/>
            <person name="Nobu M.K."/>
            <person name="Narihiro T."/>
            <person name="Tamaki H."/>
            <person name="Liu W.T."/>
            <person name="Kamagata Y."/>
            <person name="Stams A.J.M."/>
            <person name="Imachi H."/>
            <person name="Sousa D.Z."/>
        </authorList>
    </citation>
    <scope>NUCLEOTIDE SEQUENCE [LARGE SCALE GENOMIC DNA]</scope>
    <source>
        <strain evidence="5 6">MGP</strain>
    </source>
</reference>
<dbReference type="EMBL" id="QFFZ01000047">
    <property type="protein sequence ID" value="TEB09457.1"/>
    <property type="molecule type" value="Genomic_DNA"/>
</dbReference>
<proteinExistence type="predicted"/>
<dbReference type="InterPro" id="IPR036116">
    <property type="entry name" value="FN3_sf"/>
</dbReference>
<comment type="caution">
    <text evidence="5">The sequence shown here is derived from an EMBL/GenBank/DDBJ whole genome shotgun (WGS) entry which is preliminary data.</text>
</comment>
<dbReference type="InterPro" id="IPR059226">
    <property type="entry name" value="Choice_anch_Q_dom"/>
</dbReference>
<evidence type="ECO:0000256" key="3">
    <source>
        <dbReference type="ARBA" id="ARBA00022729"/>
    </source>
</evidence>
<dbReference type="InterPro" id="IPR052052">
    <property type="entry name" value="Polysaccharide_Lyase_9"/>
</dbReference>
<keyword evidence="3" id="KW-0732">Signal</keyword>
<dbReference type="SUPFAM" id="SSF49265">
    <property type="entry name" value="Fibronectin type III"/>
    <property type="match status" value="1"/>
</dbReference>
<dbReference type="CDD" id="cd00063">
    <property type="entry name" value="FN3"/>
    <property type="match status" value="1"/>
</dbReference>
<dbReference type="GO" id="GO:0005576">
    <property type="term" value="C:extracellular region"/>
    <property type="evidence" value="ECO:0007669"/>
    <property type="project" value="UniProtKB-SubCell"/>
</dbReference>
<name>A0A4Y7RMC7_9FIRM</name>
<comment type="subcellular location">
    <subcellularLocation>
        <location evidence="1">Secreted</location>
    </subcellularLocation>
</comment>
<dbReference type="Pfam" id="PF14592">
    <property type="entry name" value="Chondroitinas_B"/>
    <property type="match status" value="1"/>
</dbReference>
<dbReference type="NCBIfam" id="NF041518">
    <property type="entry name" value="choice_anch_Q"/>
    <property type="match status" value="1"/>
</dbReference>
<dbReference type="GO" id="GO:0016837">
    <property type="term" value="F:carbon-oxygen lyase activity, acting on polysaccharides"/>
    <property type="evidence" value="ECO:0007669"/>
    <property type="project" value="TreeGrafter"/>
</dbReference>
<evidence type="ECO:0000313" key="6">
    <source>
        <dbReference type="Proteomes" id="UP000297597"/>
    </source>
</evidence>
<evidence type="ECO:0000256" key="2">
    <source>
        <dbReference type="ARBA" id="ARBA00022525"/>
    </source>
</evidence>
<dbReference type="InterPro" id="IPR003961">
    <property type="entry name" value="FN3_dom"/>
</dbReference>
<protein>
    <recommendedName>
        <fullName evidence="4">Right handed beta helix domain-containing protein</fullName>
    </recommendedName>
</protein>
<dbReference type="InterPro" id="IPR011050">
    <property type="entry name" value="Pectin_lyase_fold/virulence"/>
</dbReference>
<dbReference type="AlphaFoldDB" id="A0A4Y7RMC7"/>
<dbReference type="Proteomes" id="UP000297597">
    <property type="component" value="Unassembled WGS sequence"/>
</dbReference>
<dbReference type="RefSeq" id="WP_134214988.1">
    <property type="nucleotide sequence ID" value="NZ_QFFZ01000047.1"/>
</dbReference>
<dbReference type="SMART" id="SM00710">
    <property type="entry name" value="PbH1"/>
    <property type="match status" value="9"/>
</dbReference>
<evidence type="ECO:0000256" key="1">
    <source>
        <dbReference type="ARBA" id="ARBA00004613"/>
    </source>
</evidence>
<evidence type="ECO:0000313" key="5">
    <source>
        <dbReference type="EMBL" id="TEB09457.1"/>
    </source>
</evidence>
<organism evidence="5 6">
    <name type="scientific">Pelotomaculum propionicicum</name>
    <dbReference type="NCBI Taxonomy" id="258475"/>
    <lineage>
        <taxon>Bacteria</taxon>
        <taxon>Bacillati</taxon>
        <taxon>Bacillota</taxon>
        <taxon>Clostridia</taxon>
        <taxon>Eubacteriales</taxon>
        <taxon>Desulfotomaculaceae</taxon>
        <taxon>Pelotomaculum</taxon>
    </lineage>
</organism>
<evidence type="ECO:0000259" key="4">
    <source>
        <dbReference type="Pfam" id="PF13229"/>
    </source>
</evidence>
<keyword evidence="6" id="KW-1185">Reference proteome</keyword>
<dbReference type="InterPro" id="IPR006626">
    <property type="entry name" value="PbH1"/>
</dbReference>
<dbReference type="Gene3D" id="2.60.120.260">
    <property type="entry name" value="Galactose-binding domain-like"/>
    <property type="match status" value="1"/>
</dbReference>
<dbReference type="Pfam" id="PF13229">
    <property type="entry name" value="Beta_helix"/>
    <property type="match status" value="1"/>
</dbReference>
<accession>A0A4Y7RMC7</accession>
<dbReference type="InterPro" id="IPR039513">
    <property type="entry name" value="PL-6"/>
</dbReference>
<feature type="domain" description="Right handed beta helix" evidence="4">
    <location>
        <begin position="149"/>
        <end position="306"/>
    </location>
</feature>
<dbReference type="PANTHER" id="PTHR40088:SF2">
    <property type="entry name" value="SECRETED SUGAR HYDROLASE"/>
    <property type="match status" value="1"/>
</dbReference>
<sequence>MKVLIIIGVLLLLVWVFLYLKYFREKEDRGFPNGLRNKIIEEDTIYFVSPMGDDNNAGSPTSPWKTLQHAINNLQPGEKLLIREGIYKEYVSLKKSGTGEKPIIVSAFQGEEVVLDGEGGSWKYGFNFEFGASFVILSGLKVRNFEKYGVALWGGNKSVQIIDLEVLDCGTGLHIISAENLIIEGCNCHNNSGPGLEVSPGPLKTARIVHSRFSYNESPNNPDGFALHSGDGIIIEKCTANHNAGSGFNCLASSMTISASITRGNDRYGIKCVSEKCRLVNCIIDSNGAAGVSLQGGGGYELYNNLVAKCGVKGGYGLSASSVASAFPIRISLINNIFAYNYGGVHFDSSAVLEKEDYNIFWSREDAELSNNNRRYSRDEINERSWFKETGRGEHSFCRDPLFVDPSRNDFRLAKNSPAIDRGAKESAPGADIDGNIRPQGWGIDIGPYESAEGSFIPPSAAITHTPHYSCDSSGSLKFNIKWEGSIEVGEVGGFNIQYKDGIGGAWQNWLAETRENEGVFWGTGGHTYYFRVRARDDLGNWGNWSDHRYTVVPTDDTSPLIKYEGDWDFVNSEEAYLNTLHHTVCPGAAASFRFTGMEIAWFSTRGPDRGHAMVYIDDMLHTKVDLYCAEYELRCPVFLAFLDGGTHIIRIEVAGTNNQQSTSCRVDVDGFAVKV</sequence>